<feature type="transmembrane region" description="Helical" evidence="8">
    <location>
        <begin position="99"/>
        <end position="122"/>
    </location>
</feature>
<dbReference type="RefSeq" id="WP_203536451.1">
    <property type="nucleotide sequence ID" value="NZ_JAESND010000001.1"/>
</dbReference>
<feature type="transmembrane region" description="Helical" evidence="8">
    <location>
        <begin position="331"/>
        <end position="354"/>
    </location>
</feature>
<feature type="transmembrane region" description="Helical" evidence="8">
    <location>
        <begin position="9"/>
        <end position="32"/>
    </location>
</feature>
<feature type="transmembrane region" description="Helical" evidence="8">
    <location>
        <begin position="360"/>
        <end position="380"/>
    </location>
</feature>
<evidence type="ECO:0000256" key="3">
    <source>
        <dbReference type="ARBA" id="ARBA00022475"/>
    </source>
</evidence>
<feature type="transmembrane region" description="Helical" evidence="8">
    <location>
        <begin position="75"/>
        <end position="93"/>
    </location>
</feature>
<evidence type="ECO:0000313" key="10">
    <source>
        <dbReference type="Proteomes" id="UP000809431"/>
    </source>
</evidence>
<protein>
    <submittedName>
        <fullName evidence="9">Sugar efflux transporter</fullName>
    </submittedName>
</protein>
<evidence type="ECO:0000256" key="7">
    <source>
        <dbReference type="ARBA" id="ARBA00023136"/>
    </source>
</evidence>
<accession>A0ABS2BIJ7</accession>
<keyword evidence="6 8" id="KW-1133">Transmembrane helix</keyword>
<name>A0ABS2BIJ7_9NEIS</name>
<feature type="transmembrane region" description="Helical" evidence="8">
    <location>
        <begin position="272"/>
        <end position="289"/>
    </location>
</feature>
<dbReference type="CDD" id="cd17471">
    <property type="entry name" value="MFS_Set"/>
    <property type="match status" value="1"/>
</dbReference>
<dbReference type="Pfam" id="PF07690">
    <property type="entry name" value="MFS_1"/>
    <property type="match status" value="1"/>
</dbReference>
<keyword evidence="10" id="KW-1185">Reference proteome</keyword>
<evidence type="ECO:0000256" key="1">
    <source>
        <dbReference type="ARBA" id="ARBA00004651"/>
    </source>
</evidence>
<reference evidence="9 10" key="1">
    <citation type="submission" date="2021-01" db="EMBL/GenBank/DDBJ databases">
        <title>Draft Genome Sequence and Polyhydroxyalkanoate Biosynthetic Potential of Jeongeupia naejangsanensis Type Strain DSM 24253.</title>
        <authorList>
            <person name="Turrini P."/>
            <person name="Artuso I."/>
            <person name="Lugli G.A."/>
            <person name="Frangipani E."/>
            <person name="Ventura M."/>
            <person name="Visca P."/>
        </authorList>
    </citation>
    <scope>NUCLEOTIDE SEQUENCE [LARGE SCALE GENOMIC DNA]</scope>
    <source>
        <strain evidence="9 10">DSM 24253</strain>
    </source>
</reference>
<feature type="transmembrane region" description="Helical" evidence="8">
    <location>
        <begin position="295"/>
        <end position="319"/>
    </location>
</feature>
<dbReference type="EMBL" id="JAESND010000001">
    <property type="protein sequence ID" value="MBM3114786.1"/>
    <property type="molecule type" value="Genomic_DNA"/>
</dbReference>
<dbReference type="InterPro" id="IPR011701">
    <property type="entry name" value="MFS"/>
</dbReference>
<feature type="transmembrane region" description="Helical" evidence="8">
    <location>
        <begin position="44"/>
        <end position="63"/>
    </location>
</feature>
<dbReference type="Proteomes" id="UP000809431">
    <property type="component" value="Unassembled WGS sequence"/>
</dbReference>
<keyword evidence="4" id="KW-0762">Sugar transport</keyword>
<dbReference type="InterPro" id="IPR036259">
    <property type="entry name" value="MFS_trans_sf"/>
</dbReference>
<gene>
    <name evidence="9" type="ORF">JMJ54_02990</name>
</gene>
<keyword evidence="3" id="KW-1003">Cell membrane</keyword>
<keyword evidence="7 8" id="KW-0472">Membrane</keyword>
<comment type="caution">
    <text evidence="9">The sequence shown here is derived from an EMBL/GenBank/DDBJ whole genome shotgun (WGS) entry which is preliminary data.</text>
</comment>
<evidence type="ECO:0000313" key="9">
    <source>
        <dbReference type="EMBL" id="MBM3114786.1"/>
    </source>
</evidence>
<comment type="subcellular location">
    <subcellularLocation>
        <location evidence="1">Cell membrane</location>
        <topology evidence="1">Multi-pass membrane protein</topology>
    </subcellularLocation>
</comment>
<proteinExistence type="predicted"/>
<dbReference type="Gene3D" id="1.20.1250.20">
    <property type="entry name" value="MFS general substrate transporter like domains"/>
    <property type="match status" value="2"/>
</dbReference>
<evidence type="ECO:0000256" key="2">
    <source>
        <dbReference type="ARBA" id="ARBA00022448"/>
    </source>
</evidence>
<dbReference type="PANTHER" id="PTHR23535">
    <property type="entry name" value="SUGAR EFFLUX TRANSPORTER A-RELATED"/>
    <property type="match status" value="1"/>
</dbReference>
<evidence type="ECO:0000256" key="4">
    <source>
        <dbReference type="ARBA" id="ARBA00022597"/>
    </source>
</evidence>
<keyword evidence="2" id="KW-0813">Transport</keyword>
<feature type="transmembrane region" description="Helical" evidence="8">
    <location>
        <begin position="241"/>
        <end position="260"/>
    </location>
</feature>
<dbReference type="PANTHER" id="PTHR23535:SF2">
    <property type="entry name" value="SUGAR EFFLUX TRANSPORTER A-RELATED"/>
    <property type="match status" value="1"/>
</dbReference>
<organism evidence="9 10">
    <name type="scientific">Jeongeupia naejangsanensis</name>
    <dbReference type="NCBI Taxonomy" id="613195"/>
    <lineage>
        <taxon>Bacteria</taxon>
        <taxon>Pseudomonadati</taxon>
        <taxon>Pseudomonadota</taxon>
        <taxon>Betaproteobacteria</taxon>
        <taxon>Neisseriales</taxon>
        <taxon>Chitinibacteraceae</taxon>
        <taxon>Jeongeupia</taxon>
    </lineage>
</organism>
<sequence>MRQPDKAKVLLLVSIFLMGVGSAFFAPLQSFYFVRELGVAPSMVGTYLALTGFTAIVVSHQFALYSDKGASRKKLLIFSSACGVVTFGCFLVFRNVYVLAVVGFTLVSCISIGAPQLFALAGETYKNGNETLMGSMRAMVSMAWVIGPPLSFALVSAFGFVATFSSLVMTYVLICLISLNLNEPERQTTPSTSPSEQTNNHNAGFKLCCAVIGMALLNAAINNYLIMMPLYLVQTEGKPDWLPGVFFGITAACEIPLMMLSGKISKKMSHQLQLVVAACLGTLYYAIFVSTSNMIALAGIQIIGATCIALSATAGLQYFQSLARDRIGFASTLYSNSIAGGMALGAFAGGLIASSRGYTIALQANIVLCALALSCFLLSAGRRSTAPLKPVQA</sequence>
<evidence type="ECO:0000256" key="6">
    <source>
        <dbReference type="ARBA" id="ARBA00022989"/>
    </source>
</evidence>
<feature type="transmembrane region" description="Helical" evidence="8">
    <location>
        <begin position="203"/>
        <end position="221"/>
    </location>
</feature>
<evidence type="ECO:0000256" key="5">
    <source>
        <dbReference type="ARBA" id="ARBA00022692"/>
    </source>
</evidence>
<keyword evidence="5 8" id="KW-0812">Transmembrane</keyword>
<feature type="transmembrane region" description="Helical" evidence="8">
    <location>
        <begin position="160"/>
        <end position="182"/>
    </location>
</feature>
<feature type="transmembrane region" description="Helical" evidence="8">
    <location>
        <begin position="134"/>
        <end position="154"/>
    </location>
</feature>
<evidence type="ECO:0000256" key="8">
    <source>
        <dbReference type="SAM" id="Phobius"/>
    </source>
</evidence>
<dbReference type="SUPFAM" id="SSF103473">
    <property type="entry name" value="MFS general substrate transporter"/>
    <property type="match status" value="1"/>
</dbReference>